<comment type="caution">
    <text evidence="2">The sequence shown here is derived from an EMBL/GenBank/DDBJ whole genome shotgun (WGS) entry which is preliminary data.</text>
</comment>
<feature type="region of interest" description="Disordered" evidence="1">
    <location>
        <begin position="76"/>
        <end position="98"/>
    </location>
</feature>
<gene>
    <name evidence="2" type="ORF">K0M31_020338</name>
</gene>
<evidence type="ECO:0000313" key="2">
    <source>
        <dbReference type="EMBL" id="KAK1129208.1"/>
    </source>
</evidence>
<accession>A0AA40KQM6</accession>
<evidence type="ECO:0000256" key="1">
    <source>
        <dbReference type="SAM" id="MobiDB-lite"/>
    </source>
</evidence>
<name>A0AA40KQM6_9HYME</name>
<evidence type="ECO:0000313" key="3">
    <source>
        <dbReference type="Proteomes" id="UP001177670"/>
    </source>
</evidence>
<feature type="non-terminal residue" evidence="2">
    <location>
        <position position="98"/>
    </location>
</feature>
<proteinExistence type="predicted"/>
<dbReference type="Proteomes" id="UP001177670">
    <property type="component" value="Unassembled WGS sequence"/>
</dbReference>
<sequence length="98" mass="11479">MVVTVSATSVKLAVKSAKSLDYRVRNEVRHECSRTVGGKGKKKGDERECFTRDWIVIRDRNAIRGWFFFARARRMKERERENHRRKNKAEEPAALSDV</sequence>
<organism evidence="2 3">
    <name type="scientific">Melipona bicolor</name>
    <dbReference type="NCBI Taxonomy" id="60889"/>
    <lineage>
        <taxon>Eukaryota</taxon>
        <taxon>Metazoa</taxon>
        <taxon>Ecdysozoa</taxon>
        <taxon>Arthropoda</taxon>
        <taxon>Hexapoda</taxon>
        <taxon>Insecta</taxon>
        <taxon>Pterygota</taxon>
        <taxon>Neoptera</taxon>
        <taxon>Endopterygota</taxon>
        <taxon>Hymenoptera</taxon>
        <taxon>Apocrita</taxon>
        <taxon>Aculeata</taxon>
        <taxon>Apoidea</taxon>
        <taxon>Anthophila</taxon>
        <taxon>Apidae</taxon>
        <taxon>Melipona</taxon>
    </lineage>
</organism>
<dbReference type="EMBL" id="JAHYIQ010000009">
    <property type="protein sequence ID" value="KAK1129208.1"/>
    <property type="molecule type" value="Genomic_DNA"/>
</dbReference>
<protein>
    <submittedName>
        <fullName evidence="2">Uncharacterized protein</fullName>
    </submittedName>
</protein>
<reference evidence="2" key="1">
    <citation type="submission" date="2021-10" db="EMBL/GenBank/DDBJ databases">
        <title>Melipona bicolor Genome sequencing and assembly.</title>
        <authorList>
            <person name="Araujo N.S."/>
            <person name="Arias M.C."/>
        </authorList>
    </citation>
    <scope>NUCLEOTIDE SEQUENCE</scope>
    <source>
        <strain evidence="2">USP_2M_L1-L4_2017</strain>
        <tissue evidence="2">Whole body</tissue>
    </source>
</reference>
<keyword evidence="3" id="KW-1185">Reference proteome</keyword>
<dbReference type="AlphaFoldDB" id="A0AA40KQM6"/>